<name>A0ABR4KST4_9EURO</name>
<accession>A0ABR4KST4</accession>
<proteinExistence type="predicted"/>
<gene>
    <name evidence="2" type="ORF">BJY01DRAFT_204494</name>
</gene>
<feature type="chain" id="PRO_5046151994" description="Secreted protein" evidence="1">
    <location>
        <begin position="19"/>
        <end position="72"/>
    </location>
</feature>
<sequence length="72" mass="7911">MLVRAPLLSLITCRPCLRLSVAVIRPDAPCNLPEGTWVGPEPLTRTRNQTLGTARCLLHTRPGHPKSARTMV</sequence>
<feature type="signal peptide" evidence="1">
    <location>
        <begin position="1"/>
        <end position="18"/>
    </location>
</feature>
<keyword evidence="3" id="KW-1185">Reference proteome</keyword>
<evidence type="ECO:0008006" key="4">
    <source>
        <dbReference type="Google" id="ProtNLM"/>
    </source>
</evidence>
<comment type="caution">
    <text evidence="2">The sequence shown here is derived from an EMBL/GenBank/DDBJ whole genome shotgun (WGS) entry which is preliminary data.</text>
</comment>
<protein>
    <recommendedName>
        <fullName evidence="4">Secreted protein</fullName>
    </recommendedName>
</protein>
<dbReference type="EMBL" id="JBFXLU010000011">
    <property type="protein sequence ID" value="KAL2855353.1"/>
    <property type="molecule type" value="Genomic_DNA"/>
</dbReference>
<evidence type="ECO:0000256" key="1">
    <source>
        <dbReference type="SAM" id="SignalP"/>
    </source>
</evidence>
<reference evidence="2 3" key="1">
    <citation type="submission" date="2024-07" db="EMBL/GenBank/DDBJ databases">
        <title>Section-level genome sequencing and comparative genomics of Aspergillus sections Usti and Cavernicolus.</title>
        <authorList>
            <consortium name="Lawrence Berkeley National Laboratory"/>
            <person name="Nybo J.L."/>
            <person name="Vesth T.C."/>
            <person name="Theobald S."/>
            <person name="Frisvad J.C."/>
            <person name="Larsen T.O."/>
            <person name="Kjaerboelling I."/>
            <person name="Rothschild-Mancinelli K."/>
            <person name="Lyhne E.K."/>
            <person name="Kogle M.E."/>
            <person name="Barry K."/>
            <person name="Clum A."/>
            <person name="Na H."/>
            <person name="Ledsgaard L."/>
            <person name="Lin J."/>
            <person name="Lipzen A."/>
            <person name="Kuo A."/>
            <person name="Riley R."/>
            <person name="Mondo S."/>
            <person name="Labutti K."/>
            <person name="Haridas S."/>
            <person name="Pangalinan J."/>
            <person name="Salamov A.A."/>
            <person name="Simmons B.A."/>
            <person name="Magnuson J.K."/>
            <person name="Chen J."/>
            <person name="Drula E."/>
            <person name="Henrissat B."/>
            <person name="Wiebenga A."/>
            <person name="Lubbers R.J."/>
            <person name="Gomes A.C."/>
            <person name="Makela M.R."/>
            <person name="Stajich J."/>
            <person name="Grigoriev I.V."/>
            <person name="Mortensen U.H."/>
            <person name="De Vries R.P."/>
            <person name="Baker S.E."/>
            <person name="Andersen M.R."/>
        </authorList>
    </citation>
    <scope>NUCLEOTIDE SEQUENCE [LARGE SCALE GENOMIC DNA]</scope>
    <source>
        <strain evidence="2 3">CBS 123904</strain>
    </source>
</reference>
<evidence type="ECO:0000313" key="2">
    <source>
        <dbReference type="EMBL" id="KAL2855353.1"/>
    </source>
</evidence>
<feature type="non-terminal residue" evidence="2">
    <location>
        <position position="72"/>
    </location>
</feature>
<evidence type="ECO:0000313" key="3">
    <source>
        <dbReference type="Proteomes" id="UP001610446"/>
    </source>
</evidence>
<dbReference type="Proteomes" id="UP001610446">
    <property type="component" value="Unassembled WGS sequence"/>
</dbReference>
<keyword evidence="1" id="KW-0732">Signal</keyword>
<organism evidence="2 3">
    <name type="scientific">Aspergillus pseudoustus</name>
    <dbReference type="NCBI Taxonomy" id="1810923"/>
    <lineage>
        <taxon>Eukaryota</taxon>
        <taxon>Fungi</taxon>
        <taxon>Dikarya</taxon>
        <taxon>Ascomycota</taxon>
        <taxon>Pezizomycotina</taxon>
        <taxon>Eurotiomycetes</taxon>
        <taxon>Eurotiomycetidae</taxon>
        <taxon>Eurotiales</taxon>
        <taxon>Aspergillaceae</taxon>
        <taxon>Aspergillus</taxon>
        <taxon>Aspergillus subgen. Nidulantes</taxon>
    </lineage>
</organism>